<evidence type="ECO:0000256" key="8">
    <source>
        <dbReference type="SAM" id="SignalP"/>
    </source>
</evidence>
<dbReference type="Pfam" id="PF07686">
    <property type="entry name" value="V-set"/>
    <property type="match status" value="3"/>
</dbReference>
<keyword evidence="3 8" id="KW-0732">Signal</keyword>
<dbReference type="PANTHER" id="PTHR19433:SF133">
    <property type="entry name" value="IMMUNE-TYPE RECEPTOR 5 PRECURSOR-RELATED"/>
    <property type="match status" value="1"/>
</dbReference>
<dbReference type="Gene3D" id="2.60.40.10">
    <property type="entry name" value="Immunoglobulins"/>
    <property type="match status" value="4"/>
</dbReference>
<feature type="domain" description="Ig-like" evidence="9">
    <location>
        <begin position="44"/>
        <end position="138"/>
    </location>
</feature>
<keyword evidence="5" id="KW-0472">Membrane</keyword>
<organism evidence="10 11">
    <name type="scientific">Clarias magur</name>
    <name type="common">Asian catfish</name>
    <name type="synonym">Macropteronotus magur</name>
    <dbReference type="NCBI Taxonomy" id="1594786"/>
    <lineage>
        <taxon>Eukaryota</taxon>
        <taxon>Metazoa</taxon>
        <taxon>Chordata</taxon>
        <taxon>Craniata</taxon>
        <taxon>Vertebrata</taxon>
        <taxon>Euteleostomi</taxon>
        <taxon>Actinopterygii</taxon>
        <taxon>Neopterygii</taxon>
        <taxon>Teleostei</taxon>
        <taxon>Ostariophysi</taxon>
        <taxon>Siluriformes</taxon>
        <taxon>Clariidae</taxon>
        <taxon>Clarias</taxon>
    </lineage>
</organism>
<evidence type="ECO:0000256" key="3">
    <source>
        <dbReference type="ARBA" id="ARBA00022729"/>
    </source>
</evidence>
<feature type="domain" description="Ig-like" evidence="9">
    <location>
        <begin position="315"/>
        <end position="417"/>
    </location>
</feature>
<evidence type="ECO:0000256" key="2">
    <source>
        <dbReference type="ARBA" id="ARBA00022475"/>
    </source>
</evidence>
<dbReference type="SMART" id="SM00406">
    <property type="entry name" value="IGv"/>
    <property type="match status" value="3"/>
</dbReference>
<feature type="signal peptide" evidence="8">
    <location>
        <begin position="1"/>
        <end position="26"/>
    </location>
</feature>
<keyword evidence="7" id="KW-0325">Glycoprotein</keyword>
<evidence type="ECO:0000256" key="7">
    <source>
        <dbReference type="ARBA" id="ARBA00023180"/>
    </source>
</evidence>
<evidence type="ECO:0000256" key="5">
    <source>
        <dbReference type="ARBA" id="ARBA00023136"/>
    </source>
</evidence>
<dbReference type="InterPro" id="IPR013106">
    <property type="entry name" value="Ig_V-set"/>
</dbReference>
<evidence type="ECO:0000313" key="10">
    <source>
        <dbReference type="EMBL" id="KAF5893935.1"/>
    </source>
</evidence>
<gene>
    <name evidence="10" type="ORF">DAT39_016368</name>
</gene>
<dbReference type="PROSITE" id="PS50835">
    <property type="entry name" value="IG_LIKE"/>
    <property type="match status" value="3"/>
</dbReference>
<dbReference type="GO" id="GO:0009617">
    <property type="term" value="P:response to bacterium"/>
    <property type="evidence" value="ECO:0007669"/>
    <property type="project" value="TreeGrafter"/>
</dbReference>
<dbReference type="SMART" id="SM00409">
    <property type="entry name" value="IG"/>
    <property type="match status" value="3"/>
</dbReference>
<name>A0A8J4TEW1_CLAMG</name>
<dbReference type="OrthoDB" id="6370831at2759"/>
<evidence type="ECO:0000256" key="6">
    <source>
        <dbReference type="ARBA" id="ARBA00023157"/>
    </source>
</evidence>
<evidence type="ECO:0000313" key="11">
    <source>
        <dbReference type="Proteomes" id="UP000727407"/>
    </source>
</evidence>
<feature type="domain" description="Ig-like" evidence="9">
    <location>
        <begin position="141"/>
        <end position="234"/>
    </location>
</feature>
<comment type="subcellular location">
    <subcellularLocation>
        <location evidence="1">Cell membrane</location>
    </subcellularLocation>
</comment>
<sequence>MMCKDLRLKLEMLMWITMMTFNKIDSAQTNDVNQPNPLVTADVGGSVTLHCFRLKEETGGAIVWYKQKFGHEPRVMVTVQQEASFEDEFKSPRFSIEKEKGSCHLKMANVEPSDEAMYYCGFRHFLTTFGKGTFLSVKGKPAISVSVSQSGVSDSVPAGASVTLQCSVLSESRAAELQVLWFRAAPPQSHPQIIYTHHNSSHQCESGSPTHTCVYNFSKNILSHSDTGTYYCAVAVCGKIIFGNGTRVQLDSAQSVDFDEAVSLVSADFGHTVTLQCTLSERSNSDLILWYKQKLGGIPQAIGMTGLLIAEIILPPFNKSTYKHPLDISVFQSGVSDSVPAGASVTLQCSVLSESRAAELQVLWFRAAPPQSHPQIIYTHHNSGHQCESGSSTHTCVYNFSKNILGHNDTGTYYCAVAACGKIIFGNGTRVELERQIIVREKAPDQ</sequence>
<dbReference type="AlphaFoldDB" id="A0A8J4TEW1"/>
<accession>A0A8J4TEW1</accession>
<dbReference type="PANTHER" id="PTHR19433">
    <property type="entry name" value="T-CELL RECEPTOR ALPHA CHAIN V REGION-RELATED"/>
    <property type="match status" value="1"/>
</dbReference>
<proteinExistence type="predicted"/>
<protein>
    <submittedName>
        <fullName evidence="10">Signal-regulatory protein beta-1-like</fullName>
    </submittedName>
</protein>
<evidence type="ECO:0000256" key="4">
    <source>
        <dbReference type="ARBA" id="ARBA00022859"/>
    </source>
</evidence>
<dbReference type="GO" id="GO:0005886">
    <property type="term" value="C:plasma membrane"/>
    <property type="evidence" value="ECO:0007669"/>
    <property type="project" value="UniProtKB-SubCell"/>
</dbReference>
<evidence type="ECO:0000259" key="9">
    <source>
        <dbReference type="PROSITE" id="PS50835"/>
    </source>
</evidence>
<feature type="chain" id="PRO_5035297399" evidence="8">
    <location>
        <begin position="27"/>
        <end position="446"/>
    </location>
</feature>
<dbReference type="InterPro" id="IPR036179">
    <property type="entry name" value="Ig-like_dom_sf"/>
</dbReference>
<dbReference type="Proteomes" id="UP000727407">
    <property type="component" value="Unassembled WGS sequence"/>
</dbReference>
<evidence type="ECO:0000256" key="1">
    <source>
        <dbReference type="ARBA" id="ARBA00004236"/>
    </source>
</evidence>
<feature type="non-terminal residue" evidence="10">
    <location>
        <position position="446"/>
    </location>
</feature>
<keyword evidence="2" id="KW-1003">Cell membrane</keyword>
<dbReference type="InterPro" id="IPR003599">
    <property type="entry name" value="Ig_sub"/>
</dbReference>
<dbReference type="GO" id="GO:0002376">
    <property type="term" value="P:immune system process"/>
    <property type="evidence" value="ECO:0007669"/>
    <property type="project" value="UniProtKB-KW"/>
</dbReference>
<dbReference type="CDD" id="cd00099">
    <property type="entry name" value="IgV"/>
    <property type="match status" value="3"/>
</dbReference>
<reference evidence="10" key="1">
    <citation type="submission" date="2020-07" db="EMBL/GenBank/DDBJ databases">
        <title>Clarias magur genome sequencing, assembly and annotation.</title>
        <authorList>
            <person name="Kushwaha B."/>
            <person name="Kumar R."/>
            <person name="Das P."/>
            <person name="Joshi C.G."/>
            <person name="Kumar D."/>
            <person name="Nagpure N.S."/>
            <person name="Pandey M."/>
            <person name="Agarwal S."/>
            <person name="Srivastava S."/>
            <person name="Singh M."/>
            <person name="Sahoo L."/>
            <person name="Jayasankar P."/>
            <person name="Meher P.K."/>
            <person name="Koringa P.G."/>
            <person name="Iquebal M.A."/>
            <person name="Das S.P."/>
            <person name="Bit A."/>
            <person name="Patnaik S."/>
            <person name="Patel N."/>
            <person name="Shah T.M."/>
            <person name="Hinsu A."/>
            <person name="Jena J.K."/>
        </authorList>
    </citation>
    <scope>NUCLEOTIDE SEQUENCE</scope>
    <source>
        <strain evidence="10">CIFAMagur01</strain>
        <tissue evidence="10">Testis</tissue>
    </source>
</reference>
<keyword evidence="11" id="KW-1185">Reference proteome</keyword>
<comment type="caution">
    <text evidence="10">The sequence shown here is derived from an EMBL/GenBank/DDBJ whole genome shotgun (WGS) entry which is preliminary data.</text>
</comment>
<dbReference type="InterPro" id="IPR013783">
    <property type="entry name" value="Ig-like_fold"/>
</dbReference>
<keyword evidence="6" id="KW-1015">Disulfide bond</keyword>
<dbReference type="EMBL" id="QNUK01000403">
    <property type="protein sequence ID" value="KAF5893935.1"/>
    <property type="molecule type" value="Genomic_DNA"/>
</dbReference>
<dbReference type="InterPro" id="IPR052051">
    <property type="entry name" value="TCR_complex_component"/>
</dbReference>
<dbReference type="SUPFAM" id="SSF48726">
    <property type="entry name" value="Immunoglobulin"/>
    <property type="match status" value="4"/>
</dbReference>
<keyword evidence="4" id="KW-0391">Immunity</keyword>
<dbReference type="InterPro" id="IPR007110">
    <property type="entry name" value="Ig-like_dom"/>
</dbReference>